<dbReference type="OrthoDB" id="6431021at2759"/>
<dbReference type="PANTHER" id="PTHR47274:SF1">
    <property type="entry name" value="BTB_POZ DOMAIN CONTAINING PROTEIN, EXPRESSED"/>
    <property type="match status" value="1"/>
</dbReference>
<dbReference type="AlphaFoldDB" id="A0A4Y2E912"/>
<evidence type="ECO:0000313" key="1">
    <source>
        <dbReference type="EMBL" id="GBM25612.1"/>
    </source>
</evidence>
<evidence type="ECO:0000313" key="2">
    <source>
        <dbReference type="Proteomes" id="UP000499080"/>
    </source>
</evidence>
<proteinExistence type="predicted"/>
<dbReference type="InterPro" id="IPR044784">
    <property type="entry name" value="At1g01640-like"/>
</dbReference>
<dbReference type="PANTHER" id="PTHR47274">
    <property type="entry name" value="BTB/POZ DOMAIN CONTAINING PROTEIN, EXPRESSED-RELATED"/>
    <property type="match status" value="1"/>
</dbReference>
<accession>A0A4Y2E912</accession>
<gene>
    <name evidence="1" type="ORF">AVEN_27735_1</name>
</gene>
<protein>
    <submittedName>
        <fullName evidence="1">Uncharacterized protein</fullName>
    </submittedName>
</protein>
<reference evidence="1 2" key="1">
    <citation type="journal article" date="2019" name="Sci. Rep.">
        <title>Orb-weaving spider Araneus ventricosus genome elucidates the spidroin gene catalogue.</title>
        <authorList>
            <person name="Kono N."/>
            <person name="Nakamura H."/>
            <person name="Ohtoshi R."/>
            <person name="Moran D.A.P."/>
            <person name="Shinohara A."/>
            <person name="Yoshida Y."/>
            <person name="Fujiwara M."/>
            <person name="Mori M."/>
            <person name="Tomita M."/>
            <person name="Arakawa K."/>
        </authorList>
    </citation>
    <scope>NUCLEOTIDE SEQUENCE [LARGE SCALE GENOMIC DNA]</scope>
</reference>
<dbReference type="Gene3D" id="3.30.710.10">
    <property type="entry name" value="Potassium Channel Kv1.1, Chain A"/>
    <property type="match status" value="1"/>
</dbReference>
<comment type="caution">
    <text evidence="1">The sequence shown here is derived from an EMBL/GenBank/DDBJ whole genome shotgun (WGS) entry which is preliminary data.</text>
</comment>
<organism evidence="1 2">
    <name type="scientific">Araneus ventricosus</name>
    <name type="common">Orbweaver spider</name>
    <name type="synonym">Epeira ventricosa</name>
    <dbReference type="NCBI Taxonomy" id="182803"/>
    <lineage>
        <taxon>Eukaryota</taxon>
        <taxon>Metazoa</taxon>
        <taxon>Ecdysozoa</taxon>
        <taxon>Arthropoda</taxon>
        <taxon>Chelicerata</taxon>
        <taxon>Arachnida</taxon>
        <taxon>Araneae</taxon>
        <taxon>Araneomorphae</taxon>
        <taxon>Entelegynae</taxon>
        <taxon>Araneoidea</taxon>
        <taxon>Araneidae</taxon>
        <taxon>Araneus</taxon>
    </lineage>
</organism>
<dbReference type="InterPro" id="IPR011333">
    <property type="entry name" value="SKP1/BTB/POZ_sf"/>
</dbReference>
<sequence length="94" mass="10765">MQSAKDLYIASDKYDIVSLKKRCSSFIKKNLCPANVCEVIVLADMHQDKDLESAAHEFVLTYDKEVFVSDEWKLFMKNFSGLAAQVMYLKCMKG</sequence>
<keyword evidence="2" id="KW-1185">Reference proteome</keyword>
<name>A0A4Y2E912_ARAVE</name>
<dbReference type="Proteomes" id="UP000499080">
    <property type="component" value="Unassembled WGS sequence"/>
</dbReference>
<dbReference type="EMBL" id="BGPR01169447">
    <property type="protein sequence ID" value="GBM25612.1"/>
    <property type="molecule type" value="Genomic_DNA"/>
</dbReference>